<evidence type="ECO:0000259" key="1">
    <source>
        <dbReference type="PROSITE" id="PS51819"/>
    </source>
</evidence>
<feature type="domain" description="VOC" evidence="1">
    <location>
        <begin position="8"/>
        <end position="142"/>
    </location>
</feature>
<gene>
    <name evidence="2" type="ORF">GSF22_21325</name>
</gene>
<dbReference type="EMBL" id="WVUH01000205">
    <property type="protein sequence ID" value="MBO4208531.1"/>
    <property type="molecule type" value="Genomic_DNA"/>
</dbReference>
<proteinExistence type="predicted"/>
<dbReference type="CDD" id="cd06587">
    <property type="entry name" value="VOC"/>
    <property type="match status" value="1"/>
</dbReference>
<dbReference type="InterPro" id="IPR004360">
    <property type="entry name" value="Glyas_Fos-R_dOase_dom"/>
</dbReference>
<sequence length="171" mass="19213">MATLTPRAVNHIATQTFDMEATHRFWTEVMGCRYAAGLRFPARTVSTGEAVPPFIHTFYELADGSCVAFFELAVSHERRDDGLPDWTRHYALSVSSRAELAEWKEHFEAHGVPVDGEIDHDGLFYSIYVKDPNGLRIELTYLTRTLGPDDHKEGLAELRSWVSDKAAGTLS</sequence>
<dbReference type="Proteomes" id="UP000823521">
    <property type="component" value="Unassembled WGS sequence"/>
</dbReference>
<dbReference type="InterPro" id="IPR037523">
    <property type="entry name" value="VOC_core"/>
</dbReference>
<name>A0ABS3VVI9_MICEH</name>
<dbReference type="RefSeq" id="WP_208815520.1">
    <property type="nucleotide sequence ID" value="NZ_WVUH01000205.1"/>
</dbReference>
<dbReference type="Gene3D" id="3.10.180.10">
    <property type="entry name" value="2,3-Dihydroxybiphenyl 1,2-Dioxygenase, domain 1"/>
    <property type="match status" value="1"/>
</dbReference>
<comment type="caution">
    <text evidence="2">The sequence shown here is derived from an EMBL/GenBank/DDBJ whole genome shotgun (WGS) entry which is preliminary data.</text>
</comment>
<dbReference type="PROSITE" id="PS51819">
    <property type="entry name" value="VOC"/>
    <property type="match status" value="1"/>
</dbReference>
<evidence type="ECO:0000313" key="2">
    <source>
        <dbReference type="EMBL" id="MBO4208531.1"/>
    </source>
</evidence>
<evidence type="ECO:0000313" key="3">
    <source>
        <dbReference type="Proteomes" id="UP000823521"/>
    </source>
</evidence>
<dbReference type="InterPro" id="IPR029068">
    <property type="entry name" value="Glyas_Bleomycin-R_OHBP_Dase"/>
</dbReference>
<reference evidence="2 3" key="1">
    <citation type="submission" date="2019-12" db="EMBL/GenBank/DDBJ databases">
        <title>Whole genome sequencing of endophytic Actinobacterium Micromonospora sp. MPMI6T.</title>
        <authorList>
            <person name="Evv R."/>
            <person name="Podile A.R."/>
        </authorList>
    </citation>
    <scope>NUCLEOTIDE SEQUENCE [LARGE SCALE GENOMIC DNA]</scope>
    <source>
        <strain evidence="2 3">MPMI6</strain>
    </source>
</reference>
<dbReference type="Pfam" id="PF00903">
    <property type="entry name" value="Glyoxalase"/>
    <property type="match status" value="1"/>
</dbReference>
<dbReference type="SUPFAM" id="SSF54593">
    <property type="entry name" value="Glyoxalase/Bleomycin resistance protein/Dihydroxybiphenyl dioxygenase"/>
    <property type="match status" value="1"/>
</dbReference>
<accession>A0ABS3VVI9</accession>
<keyword evidence="3" id="KW-1185">Reference proteome</keyword>
<protein>
    <submittedName>
        <fullName evidence="2">VOC family protein</fullName>
    </submittedName>
</protein>
<organism evidence="2 3">
    <name type="scientific">Micromonospora echinofusca</name>
    <dbReference type="NCBI Taxonomy" id="47858"/>
    <lineage>
        <taxon>Bacteria</taxon>
        <taxon>Bacillati</taxon>
        <taxon>Actinomycetota</taxon>
        <taxon>Actinomycetes</taxon>
        <taxon>Micromonosporales</taxon>
        <taxon>Micromonosporaceae</taxon>
        <taxon>Micromonospora</taxon>
    </lineage>
</organism>